<keyword evidence="2 10" id="KW-0436">Ligase</keyword>
<evidence type="ECO:0000256" key="4">
    <source>
        <dbReference type="ARBA" id="ARBA00022741"/>
    </source>
</evidence>
<dbReference type="GO" id="GO:0051301">
    <property type="term" value="P:cell division"/>
    <property type="evidence" value="ECO:0007669"/>
    <property type="project" value="UniProtKB-KW"/>
</dbReference>
<evidence type="ECO:0000256" key="6">
    <source>
        <dbReference type="ARBA" id="ARBA00022960"/>
    </source>
</evidence>
<dbReference type="InterPro" id="IPR004101">
    <property type="entry name" value="Mur_ligase_C"/>
</dbReference>
<dbReference type="NCBIfam" id="TIGR01143">
    <property type="entry name" value="murF"/>
    <property type="match status" value="1"/>
</dbReference>
<dbReference type="SUPFAM" id="SSF53623">
    <property type="entry name" value="MurD-like peptide ligases, catalytic domain"/>
    <property type="match status" value="1"/>
</dbReference>
<evidence type="ECO:0000256" key="10">
    <source>
        <dbReference type="HAMAP-Rule" id="MF_02019"/>
    </source>
</evidence>
<dbReference type="PANTHER" id="PTHR43024">
    <property type="entry name" value="UDP-N-ACETYLMURAMOYL-TRIPEPTIDE--D-ALANYL-D-ALANINE LIGASE"/>
    <property type="match status" value="1"/>
</dbReference>
<sequence length="460" mass="48844">MIPLSLETLSQHLGTFRVGDDVTIEDLSSDSRKIGAATLFVALKGERFDGHDFAATAIENGAAALMVERELAFDIPQLIVPDCQKAMGAIGAYVRDQINPICVALTGSNGKTSVKEMIATILSAKHQILYTAGNFNNEIGVPLTLLRLTPADEFGIFELGANHKGEIDYTSGLVRPNVALVNNVGSAHLEGFGSQAGVAQAKSEIFNHLQADGTAIINADDAFADFMSVKARPYKQLSFSQQDGAAKRHIDIIATGHKANADGCYRFMLNYSGESCQVVLPLAGRHQVSNALAAASVCIALGLSLTEIAEGLSQLTPVKGRMQPSQLGRVRLIDDSYNANPVSVGAAIAWLKEISENRCLVLGDLGELGDNAPLLHAELGQLAKQQGIDALFCTGTLSQHTSQAFGAEHYDSVATLVEKLIKHINQLPGQVTVLVKGSRSAAMERVVDGLTVAFGRGELV</sequence>
<feature type="domain" description="Mur ligase central" evidence="13">
    <location>
        <begin position="106"/>
        <end position="297"/>
    </location>
</feature>
<keyword evidence="8 10" id="KW-0131">Cell cycle</keyword>
<dbReference type="Proteomes" id="UP001155604">
    <property type="component" value="Unassembled WGS sequence"/>
</dbReference>
<dbReference type="HAMAP" id="MF_02019">
    <property type="entry name" value="MurF"/>
    <property type="match status" value="1"/>
</dbReference>
<comment type="pathway">
    <text evidence="10 11">Cell wall biogenesis; peptidoglycan biosynthesis.</text>
</comment>
<dbReference type="GO" id="GO:0009252">
    <property type="term" value="P:peptidoglycan biosynthetic process"/>
    <property type="evidence" value="ECO:0007669"/>
    <property type="project" value="UniProtKB-UniRule"/>
</dbReference>
<dbReference type="GO" id="GO:0005524">
    <property type="term" value="F:ATP binding"/>
    <property type="evidence" value="ECO:0007669"/>
    <property type="project" value="UniProtKB-UniRule"/>
</dbReference>
<dbReference type="InterPro" id="IPR035911">
    <property type="entry name" value="MurE/MurF_N"/>
</dbReference>
<dbReference type="InterPro" id="IPR051046">
    <property type="entry name" value="MurCDEF_CellWall_CoF430Synth"/>
</dbReference>
<dbReference type="SUPFAM" id="SSF53244">
    <property type="entry name" value="MurD-like peptide ligases, peptide-binding domain"/>
    <property type="match status" value="1"/>
</dbReference>
<dbReference type="EC" id="6.3.2.10" evidence="10 11"/>
<dbReference type="InterPro" id="IPR005863">
    <property type="entry name" value="UDP-N-AcMur_synth"/>
</dbReference>
<evidence type="ECO:0000256" key="11">
    <source>
        <dbReference type="RuleBase" id="RU004136"/>
    </source>
</evidence>
<protein>
    <recommendedName>
        <fullName evidence="10 11">UDP-N-acetylmuramoyl-tripeptide--D-alanyl-D-alanine ligase</fullName>
        <ecNumber evidence="10 11">6.3.2.10</ecNumber>
    </recommendedName>
    <alternativeName>
        <fullName evidence="10">D-alanyl-D-alanine-adding enzyme</fullName>
    </alternativeName>
</protein>
<evidence type="ECO:0000256" key="8">
    <source>
        <dbReference type="ARBA" id="ARBA00023306"/>
    </source>
</evidence>
<comment type="caution">
    <text evidence="14">The sequence shown here is derived from an EMBL/GenBank/DDBJ whole genome shotgun (WGS) entry which is preliminary data.</text>
</comment>
<dbReference type="Pfam" id="PF08245">
    <property type="entry name" value="Mur_ligase_M"/>
    <property type="match status" value="1"/>
</dbReference>
<feature type="domain" description="Mur ligase C-terminal" evidence="12">
    <location>
        <begin position="320"/>
        <end position="439"/>
    </location>
</feature>
<dbReference type="InterPro" id="IPR013221">
    <property type="entry name" value="Mur_ligase_cen"/>
</dbReference>
<evidence type="ECO:0000256" key="5">
    <source>
        <dbReference type="ARBA" id="ARBA00022840"/>
    </source>
</evidence>
<keyword evidence="9 10" id="KW-0961">Cell wall biogenesis/degradation</keyword>
<dbReference type="SUPFAM" id="SSF63418">
    <property type="entry name" value="MurE/MurF N-terminal domain"/>
    <property type="match status" value="1"/>
</dbReference>
<dbReference type="GO" id="GO:0008360">
    <property type="term" value="P:regulation of cell shape"/>
    <property type="evidence" value="ECO:0007669"/>
    <property type="project" value="UniProtKB-KW"/>
</dbReference>
<evidence type="ECO:0000256" key="7">
    <source>
        <dbReference type="ARBA" id="ARBA00022984"/>
    </source>
</evidence>
<name>A0A9X3AVQ9_9GAMM</name>
<dbReference type="Gene3D" id="3.40.1190.10">
    <property type="entry name" value="Mur-like, catalytic domain"/>
    <property type="match status" value="1"/>
</dbReference>
<dbReference type="GO" id="GO:0005737">
    <property type="term" value="C:cytoplasm"/>
    <property type="evidence" value="ECO:0007669"/>
    <property type="project" value="UniProtKB-SubCell"/>
</dbReference>
<dbReference type="InterPro" id="IPR036615">
    <property type="entry name" value="Mur_ligase_C_dom_sf"/>
</dbReference>
<dbReference type="Gene3D" id="3.90.190.20">
    <property type="entry name" value="Mur ligase, C-terminal domain"/>
    <property type="match status" value="1"/>
</dbReference>
<organism evidence="14 15">
    <name type="scientific">Shewanella septentrionalis</name>
    <dbReference type="NCBI Taxonomy" id="2952223"/>
    <lineage>
        <taxon>Bacteria</taxon>
        <taxon>Pseudomonadati</taxon>
        <taxon>Pseudomonadota</taxon>
        <taxon>Gammaproteobacteria</taxon>
        <taxon>Alteromonadales</taxon>
        <taxon>Shewanellaceae</taxon>
        <taxon>Shewanella</taxon>
    </lineage>
</organism>
<dbReference type="Pfam" id="PF02875">
    <property type="entry name" value="Mur_ligase_C"/>
    <property type="match status" value="1"/>
</dbReference>
<dbReference type="PANTHER" id="PTHR43024:SF1">
    <property type="entry name" value="UDP-N-ACETYLMURAMOYL-TRIPEPTIDE--D-ALANYL-D-ALANINE LIGASE"/>
    <property type="match status" value="1"/>
</dbReference>
<comment type="subcellular location">
    <subcellularLocation>
        <location evidence="10 11">Cytoplasm</location>
    </subcellularLocation>
</comment>
<comment type="similarity">
    <text evidence="10">Belongs to the MurCDEF family. MurF subfamily.</text>
</comment>
<reference evidence="14" key="1">
    <citation type="journal article" date="2023" name="Int. J. Syst. Evol. Microbiol.">
        <title>&lt;i&gt;Shewanella septentrionalis&lt;/i&gt; sp. nov. and &lt;i&gt;Shewanella holmiensis&lt;/i&gt; sp. nov., isolated from Baltic Sea water and sediments.</title>
        <authorList>
            <person name="Martin-Rodriguez A.J."/>
            <person name="Thorell K."/>
            <person name="Joffre E."/>
            <person name="Jensie-Markopoulos S."/>
            <person name="Moore E.R.B."/>
            <person name="Sjoling A."/>
        </authorList>
    </citation>
    <scope>NUCLEOTIDE SEQUENCE</scope>
    <source>
        <strain evidence="14">SP1W3</strain>
    </source>
</reference>
<feature type="binding site" evidence="10">
    <location>
        <begin position="107"/>
        <end position="113"/>
    </location>
    <ligand>
        <name>ATP</name>
        <dbReference type="ChEBI" id="CHEBI:30616"/>
    </ligand>
</feature>
<evidence type="ECO:0000256" key="1">
    <source>
        <dbReference type="ARBA" id="ARBA00022490"/>
    </source>
</evidence>
<dbReference type="GO" id="GO:0047480">
    <property type="term" value="F:UDP-N-acetylmuramoyl-tripeptide-D-alanyl-D-alanine ligase activity"/>
    <property type="evidence" value="ECO:0007669"/>
    <property type="project" value="UniProtKB-UniRule"/>
</dbReference>
<evidence type="ECO:0000256" key="3">
    <source>
        <dbReference type="ARBA" id="ARBA00022618"/>
    </source>
</evidence>
<dbReference type="AlphaFoldDB" id="A0A9X3AVQ9"/>
<dbReference type="GO" id="GO:0071555">
    <property type="term" value="P:cell wall organization"/>
    <property type="evidence" value="ECO:0007669"/>
    <property type="project" value="UniProtKB-KW"/>
</dbReference>
<evidence type="ECO:0000256" key="2">
    <source>
        <dbReference type="ARBA" id="ARBA00022598"/>
    </source>
</evidence>
<dbReference type="RefSeq" id="WP_259544382.1">
    <property type="nucleotide sequence ID" value="NZ_JAMTCC010000043.1"/>
</dbReference>
<comment type="catalytic activity">
    <reaction evidence="10 11">
        <text>D-alanyl-D-alanine + UDP-N-acetyl-alpha-D-muramoyl-L-alanyl-gamma-D-glutamyl-meso-2,6-diaminopimelate + ATP = UDP-N-acetyl-alpha-D-muramoyl-L-alanyl-gamma-D-glutamyl-meso-2,6-diaminopimeloyl-D-alanyl-D-alanine + ADP + phosphate + H(+)</text>
        <dbReference type="Rhea" id="RHEA:28374"/>
        <dbReference type="ChEBI" id="CHEBI:15378"/>
        <dbReference type="ChEBI" id="CHEBI:30616"/>
        <dbReference type="ChEBI" id="CHEBI:43474"/>
        <dbReference type="ChEBI" id="CHEBI:57822"/>
        <dbReference type="ChEBI" id="CHEBI:61386"/>
        <dbReference type="ChEBI" id="CHEBI:83905"/>
        <dbReference type="ChEBI" id="CHEBI:456216"/>
        <dbReference type="EC" id="6.3.2.10"/>
    </reaction>
</comment>
<dbReference type="InterPro" id="IPR036565">
    <property type="entry name" value="Mur-like_cat_sf"/>
</dbReference>
<evidence type="ECO:0000313" key="14">
    <source>
        <dbReference type="EMBL" id="MCT7947491.1"/>
    </source>
</evidence>
<keyword evidence="15" id="KW-1185">Reference proteome</keyword>
<gene>
    <name evidence="10 14" type="primary">murF</name>
    <name evidence="14" type="ORF">NE536_19260</name>
</gene>
<keyword evidence="5 10" id="KW-0067">ATP-binding</keyword>
<proteinExistence type="inferred from homology"/>
<keyword evidence="7 10" id="KW-0573">Peptidoglycan synthesis</keyword>
<keyword evidence="4 10" id="KW-0547">Nucleotide-binding</keyword>
<dbReference type="Gene3D" id="3.40.1390.10">
    <property type="entry name" value="MurE/MurF, N-terminal domain"/>
    <property type="match status" value="1"/>
</dbReference>
<evidence type="ECO:0000256" key="9">
    <source>
        <dbReference type="ARBA" id="ARBA00023316"/>
    </source>
</evidence>
<accession>A0A9X3AVQ9</accession>
<evidence type="ECO:0000259" key="12">
    <source>
        <dbReference type="Pfam" id="PF02875"/>
    </source>
</evidence>
<comment type="function">
    <text evidence="10 11">Involved in cell wall formation. Catalyzes the final step in the synthesis of UDP-N-acetylmuramoyl-pentapeptide, the precursor of murein.</text>
</comment>
<evidence type="ECO:0000313" key="15">
    <source>
        <dbReference type="Proteomes" id="UP001155604"/>
    </source>
</evidence>
<keyword evidence="3 10" id="KW-0132">Cell division</keyword>
<dbReference type="EMBL" id="JAMTCC010000043">
    <property type="protein sequence ID" value="MCT7947491.1"/>
    <property type="molecule type" value="Genomic_DNA"/>
</dbReference>
<keyword evidence="1 10" id="KW-0963">Cytoplasm</keyword>
<keyword evidence="6 10" id="KW-0133">Cell shape</keyword>
<evidence type="ECO:0000259" key="13">
    <source>
        <dbReference type="Pfam" id="PF08245"/>
    </source>
</evidence>